<keyword evidence="3" id="KW-1185">Reference proteome</keyword>
<organism evidence="2 3">
    <name type="scientific">Rathayibacter tanaceti</name>
    <dbReference type="NCBI Taxonomy" id="1671680"/>
    <lineage>
        <taxon>Bacteria</taxon>
        <taxon>Bacillati</taxon>
        <taxon>Actinomycetota</taxon>
        <taxon>Actinomycetes</taxon>
        <taxon>Micrococcales</taxon>
        <taxon>Microbacteriaceae</taxon>
        <taxon>Rathayibacter</taxon>
    </lineage>
</organism>
<protein>
    <submittedName>
        <fullName evidence="2">Uncharacterized protein</fullName>
    </submittedName>
</protein>
<evidence type="ECO:0000313" key="2">
    <source>
        <dbReference type="EMBL" id="KZX22130.1"/>
    </source>
</evidence>
<dbReference type="EMBL" id="LIIN01000014">
    <property type="protein sequence ID" value="KZX22130.1"/>
    <property type="molecule type" value="Genomic_DNA"/>
</dbReference>
<comment type="caution">
    <text evidence="2">The sequence shown here is derived from an EMBL/GenBank/DDBJ whole genome shotgun (WGS) entry which is preliminary data.</text>
</comment>
<name>A0A162G036_9MICO</name>
<feature type="compositionally biased region" description="Low complexity" evidence="1">
    <location>
        <begin position="43"/>
        <end position="56"/>
    </location>
</feature>
<dbReference type="Proteomes" id="UP000076717">
    <property type="component" value="Unassembled WGS sequence"/>
</dbReference>
<sequence>MNELASVGSYQPYMKVVPASCGYAAVAWLISLSTSPTFATASSSRPSAAPSSFAESCHVVPQGRPG</sequence>
<dbReference type="AlphaFoldDB" id="A0A162G036"/>
<feature type="region of interest" description="Disordered" evidence="1">
    <location>
        <begin position="43"/>
        <end position="66"/>
    </location>
</feature>
<accession>A0A162G036</accession>
<evidence type="ECO:0000313" key="3">
    <source>
        <dbReference type="Proteomes" id="UP000076717"/>
    </source>
</evidence>
<reference evidence="2 3" key="1">
    <citation type="submission" date="2015-08" db="EMBL/GenBank/DDBJ databases">
        <title>Draft Genome Sequence of Rathayibacter sp. Strain VKM Ac-2596 Isolated from Leaf Gall Induced by Plant-Parasitic Nematodes.</title>
        <authorList>
            <person name="Vasilenko O.V."/>
            <person name="Starodumova I.P."/>
            <person name="Tarlachkov S.V."/>
            <person name="Dorofeeva L.V."/>
            <person name="Evtushenko L.I."/>
        </authorList>
    </citation>
    <scope>NUCLEOTIDE SEQUENCE [LARGE SCALE GENOMIC DNA]</scope>
    <source>
        <strain evidence="2 3">VKM Ac-2596</strain>
    </source>
</reference>
<gene>
    <name evidence="2" type="ORF">ACH61_00697</name>
</gene>
<proteinExistence type="predicted"/>
<evidence type="ECO:0000256" key="1">
    <source>
        <dbReference type="SAM" id="MobiDB-lite"/>
    </source>
</evidence>